<dbReference type="eggNOG" id="KOG0039">
    <property type="taxonomic scope" value="Eukaryota"/>
</dbReference>
<keyword evidence="13" id="KW-1185">Reference proteome</keyword>
<dbReference type="InterPro" id="IPR000778">
    <property type="entry name" value="Cyt_b245_heavy_chain"/>
</dbReference>
<comment type="subcellular location">
    <subcellularLocation>
        <location evidence="1">Membrane</location>
        <topology evidence="1">Multi-pass membrane protein</topology>
    </subcellularLocation>
</comment>
<dbReference type="SUPFAM" id="SSF52343">
    <property type="entry name" value="Ferredoxin reductase-like, C-terminal NADP-linked domain"/>
    <property type="match status" value="1"/>
</dbReference>
<evidence type="ECO:0000256" key="7">
    <source>
        <dbReference type="ARBA" id="ARBA00022989"/>
    </source>
</evidence>
<dbReference type="GeneID" id="19953341"/>
<reference evidence="12 13" key="1">
    <citation type="submission" date="2012-04" db="EMBL/GenBank/DDBJ databases">
        <title>The Genome Sequence of Saprolegnia declina VS20.</title>
        <authorList>
            <consortium name="The Broad Institute Genome Sequencing Platform"/>
            <person name="Russ C."/>
            <person name="Nusbaum C."/>
            <person name="Tyler B."/>
            <person name="van West P."/>
            <person name="Dieguez-Uribeondo J."/>
            <person name="de Bruijn I."/>
            <person name="Tripathy S."/>
            <person name="Jiang R."/>
            <person name="Young S.K."/>
            <person name="Zeng Q."/>
            <person name="Gargeya S."/>
            <person name="Fitzgerald M."/>
            <person name="Haas B."/>
            <person name="Abouelleil A."/>
            <person name="Alvarado L."/>
            <person name="Arachchi H.M."/>
            <person name="Berlin A."/>
            <person name="Chapman S.B."/>
            <person name="Goldberg J."/>
            <person name="Griggs A."/>
            <person name="Gujja S."/>
            <person name="Hansen M."/>
            <person name="Howarth C."/>
            <person name="Imamovic A."/>
            <person name="Larimer J."/>
            <person name="McCowen C."/>
            <person name="Montmayeur A."/>
            <person name="Murphy C."/>
            <person name="Neiman D."/>
            <person name="Pearson M."/>
            <person name="Priest M."/>
            <person name="Roberts A."/>
            <person name="Saif S."/>
            <person name="Shea T."/>
            <person name="Sisk P."/>
            <person name="Sykes S."/>
            <person name="Wortman J."/>
            <person name="Nusbaum C."/>
            <person name="Birren B."/>
        </authorList>
    </citation>
    <scope>NUCLEOTIDE SEQUENCE [LARGE SCALE GENOMIC DNA]</scope>
    <source>
        <strain evidence="12 13">VS20</strain>
    </source>
</reference>
<keyword evidence="3 10" id="KW-0812">Transmembrane</keyword>
<dbReference type="InterPro" id="IPR013130">
    <property type="entry name" value="Fe3_Rdtase_TM_dom"/>
</dbReference>
<evidence type="ECO:0000256" key="5">
    <source>
        <dbReference type="ARBA" id="ARBA00022827"/>
    </source>
</evidence>
<dbReference type="CDD" id="cd06186">
    <property type="entry name" value="NOX_Duox_like_FAD_NADP"/>
    <property type="match status" value="1"/>
</dbReference>
<dbReference type="FunFam" id="2.40.30.10:FF:000059">
    <property type="entry name" value="dual oxidase isoform X1"/>
    <property type="match status" value="1"/>
</dbReference>
<feature type="transmembrane region" description="Helical" evidence="10">
    <location>
        <begin position="365"/>
        <end position="389"/>
    </location>
</feature>
<gene>
    <name evidence="12" type="ORF">SDRG_12614</name>
</gene>
<dbReference type="GO" id="GO:0005886">
    <property type="term" value="C:plasma membrane"/>
    <property type="evidence" value="ECO:0007669"/>
    <property type="project" value="TreeGrafter"/>
</dbReference>
<dbReference type="SUPFAM" id="SSF63380">
    <property type="entry name" value="Riboflavin synthase domain-like"/>
    <property type="match status" value="1"/>
</dbReference>
<accession>T0RIE0</accession>
<dbReference type="InterPro" id="IPR039261">
    <property type="entry name" value="FNR_nucleotide-bd"/>
</dbReference>
<keyword evidence="4" id="KW-0479">Metal-binding</keyword>
<evidence type="ECO:0000256" key="10">
    <source>
        <dbReference type="SAM" id="Phobius"/>
    </source>
</evidence>
<dbReference type="SFLD" id="SFLDG01169">
    <property type="entry name" value="NADPH_oxidase_subgroup_(NOX)"/>
    <property type="match status" value="1"/>
</dbReference>
<dbReference type="PANTHER" id="PTHR11972">
    <property type="entry name" value="NADPH OXIDASE"/>
    <property type="match status" value="1"/>
</dbReference>
<sequence>MRPEPTLPPRRPFFIMQAPPRQGANVLSFIGEDEVKEPRPVTAHHTYTHLTTPEYNVVTIGGPEARVSLHRKGHRSSKVDMMLRSSAVATRLSRISMASSYMPSMSEMSSTRGGDALRTPMMEDRSSNIFDSARGTNAAPADPRYKLQALKDVLNGIADKNGMVDRATFTATFDVGYHDYMATMQNTEDDDDVSMMESVDTIDTKALLVDACMELDLDLEEKLRFIFELFDPGHTEAITQPQVARLLEANFAQFKLHAVGANFSEMARVLFEKANAVDDIMGYDQFRAVFLPLLQAANDADADDEVAAYGTNVVPMPRTGLAPIWEKHSLRILWLMLYFLLNAIAFVAKWSAYKFDPALGYGLQIARGCAQVVMLNFLFVLLPMCRSIIQVMKRSSLLWQLIPFDDNIAFHKITGSVLLVAGLVHTGAHVSNEIMLYLVATPDEIARSIFVQRNCSLFANGTLPPFSTMLVQLPVLTGVVLLLITLVAFPLAAIPRFRQGKFNLFWYSHMLFLPFLVIGCFHGATSWLSKAQAEYWILPPFLIYLVERRLRYTKLFTVPLKIMRAQMYDGTVALYIEKPKRFVYRPGMYIFLNVPTISGFEWHPFTISSAPGDQYLGVHIRDAGDWTHALHELVKKAAITKAYPSVYVDGPVGAPTQDYHRFKTIVMIGGGIGVTPFASILKDVVHLWDDYKCRNCHCVRHPSSFKIQKMYFHWTTRGQESLGWFQETMNDIARMDRDNIIEIHQYLSTLKSDDQRAAPLKMFQSFMHKETGTDVISGMKSKQMTHFGRPDWDAIFRDLRRKHKGEEVGVFFCGPHALDKVLGDMCHKYSSEPETGGTYFDYHSEKFA</sequence>
<keyword evidence="9 10" id="KW-0472">Membrane</keyword>
<evidence type="ECO:0000256" key="2">
    <source>
        <dbReference type="ARBA" id="ARBA00022630"/>
    </source>
</evidence>
<dbReference type="EMBL" id="JH767182">
    <property type="protein sequence ID" value="EQC29607.1"/>
    <property type="molecule type" value="Genomic_DNA"/>
</dbReference>
<dbReference type="InterPro" id="IPR013112">
    <property type="entry name" value="FAD-bd_8"/>
</dbReference>
<dbReference type="VEuPathDB" id="FungiDB:SDRG_12614"/>
<dbReference type="InterPro" id="IPR013121">
    <property type="entry name" value="Fe_red_NAD-bd_6"/>
</dbReference>
<dbReference type="GO" id="GO:0042742">
    <property type="term" value="P:defense response to bacterium"/>
    <property type="evidence" value="ECO:0007669"/>
    <property type="project" value="UniProtKB-ARBA"/>
</dbReference>
<dbReference type="PROSITE" id="PS51384">
    <property type="entry name" value="FAD_FR"/>
    <property type="match status" value="1"/>
</dbReference>
<keyword evidence="6" id="KW-0521">NADP</keyword>
<dbReference type="STRING" id="1156394.T0RIE0"/>
<feature type="domain" description="FAD-binding FR-type" evidence="11">
    <location>
        <begin position="539"/>
        <end position="658"/>
    </location>
</feature>
<dbReference type="InterPro" id="IPR011992">
    <property type="entry name" value="EF-hand-dom_pair"/>
</dbReference>
<keyword evidence="8" id="KW-0560">Oxidoreductase</keyword>
<feature type="transmembrane region" description="Helical" evidence="10">
    <location>
        <begin position="332"/>
        <end position="353"/>
    </location>
</feature>
<dbReference type="PANTHER" id="PTHR11972:SF153">
    <property type="entry name" value="SUPEROXIDE-GENERATING NADPH OXIDASE HEAVY CHAIN SUBUNIT A"/>
    <property type="match status" value="1"/>
</dbReference>
<evidence type="ECO:0000313" key="13">
    <source>
        <dbReference type="Proteomes" id="UP000030762"/>
    </source>
</evidence>
<proteinExistence type="predicted"/>
<dbReference type="InParanoid" id="T0RIE0"/>
<feature type="transmembrane region" description="Helical" evidence="10">
    <location>
        <begin position="470"/>
        <end position="492"/>
    </location>
</feature>
<dbReference type="GO" id="GO:0016175">
    <property type="term" value="F:superoxide-generating NAD(P)H oxidase activity"/>
    <property type="evidence" value="ECO:0007669"/>
    <property type="project" value="UniProtKB-ARBA"/>
</dbReference>
<dbReference type="InterPro" id="IPR017927">
    <property type="entry name" value="FAD-bd_FR_type"/>
</dbReference>
<keyword evidence="2" id="KW-0285">Flavoprotein</keyword>
<dbReference type="AlphaFoldDB" id="T0RIE0"/>
<protein>
    <recommendedName>
        <fullName evidence="11">FAD-binding FR-type domain-containing protein</fullName>
    </recommendedName>
</protein>
<dbReference type="GO" id="GO:0009653">
    <property type="term" value="P:anatomical structure morphogenesis"/>
    <property type="evidence" value="ECO:0007669"/>
    <property type="project" value="UniProtKB-ARBA"/>
</dbReference>
<dbReference type="PRINTS" id="PR00466">
    <property type="entry name" value="GP91PHOX"/>
</dbReference>
<dbReference type="FunFam" id="3.40.50.80:FF:000040">
    <property type="entry name" value="Respiratory burst oxidase protein D"/>
    <property type="match status" value="1"/>
</dbReference>
<dbReference type="RefSeq" id="XP_008616911.1">
    <property type="nucleotide sequence ID" value="XM_008618689.1"/>
</dbReference>
<dbReference type="SFLD" id="SFLDG01168">
    <property type="entry name" value="Ferric_reductase_subgroup_(FRE"/>
    <property type="match status" value="1"/>
</dbReference>
<dbReference type="Pfam" id="PF01794">
    <property type="entry name" value="Ferric_reduct"/>
    <property type="match status" value="1"/>
</dbReference>
<dbReference type="InterPro" id="IPR050369">
    <property type="entry name" value="RBOH/FRE"/>
</dbReference>
<evidence type="ECO:0000256" key="9">
    <source>
        <dbReference type="ARBA" id="ARBA00023136"/>
    </source>
</evidence>
<dbReference type="Pfam" id="PF08022">
    <property type="entry name" value="FAD_binding_8"/>
    <property type="match status" value="1"/>
</dbReference>
<dbReference type="GO" id="GO:0046872">
    <property type="term" value="F:metal ion binding"/>
    <property type="evidence" value="ECO:0007669"/>
    <property type="project" value="UniProtKB-KW"/>
</dbReference>
<evidence type="ECO:0000256" key="3">
    <source>
        <dbReference type="ARBA" id="ARBA00022692"/>
    </source>
</evidence>
<dbReference type="SUPFAM" id="SSF47473">
    <property type="entry name" value="EF-hand"/>
    <property type="match status" value="1"/>
</dbReference>
<evidence type="ECO:0000256" key="4">
    <source>
        <dbReference type="ARBA" id="ARBA00022723"/>
    </source>
</evidence>
<dbReference type="Proteomes" id="UP000030762">
    <property type="component" value="Unassembled WGS sequence"/>
</dbReference>
<dbReference type="Gene3D" id="2.40.30.10">
    <property type="entry name" value="Translation factors"/>
    <property type="match status" value="1"/>
</dbReference>
<evidence type="ECO:0000256" key="1">
    <source>
        <dbReference type="ARBA" id="ARBA00004141"/>
    </source>
</evidence>
<dbReference type="Pfam" id="PF08030">
    <property type="entry name" value="NAD_binding_6"/>
    <property type="match status" value="1"/>
</dbReference>
<dbReference type="OMA" id="WFVVPGC"/>
<feature type="transmembrane region" description="Helical" evidence="10">
    <location>
        <begin position="504"/>
        <end position="524"/>
    </location>
</feature>
<evidence type="ECO:0000256" key="8">
    <source>
        <dbReference type="ARBA" id="ARBA00023002"/>
    </source>
</evidence>
<evidence type="ECO:0000256" key="6">
    <source>
        <dbReference type="ARBA" id="ARBA00022857"/>
    </source>
</evidence>
<dbReference type="OrthoDB" id="167398at2759"/>
<dbReference type="SFLD" id="SFLDS00052">
    <property type="entry name" value="Ferric_Reductase_Domain"/>
    <property type="match status" value="1"/>
</dbReference>
<keyword evidence="5" id="KW-0274">FAD</keyword>
<organism evidence="12 13">
    <name type="scientific">Saprolegnia diclina (strain VS20)</name>
    <dbReference type="NCBI Taxonomy" id="1156394"/>
    <lineage>
        <taxon>Eukaryota</taxon>
        <taxon>Sar</taxon>
        <taxon>Stramenopiles</taxon>
        <taxon>Oomycota</taxon>
        <taxon>Saprolegniomycetes</taxon>
        <taxon>Saprolegniales</taxon>
        <taxon>Saprolegniaceae</taxon>
        <taxon>Saprolegnia</taxon>
    </lineage>
</organism>
<name>T0RIE0_SAPDV</name>
<dbReference type="InterPro" id="IPR017938">
    <property type="entry name" value="Riboflavin_synthase-like_b-brl"/>
</dbReference>
<evidence type="ECO:0000313" key="12">
    <source>
        <dbReference type="EMBL" id="EQC29607.1"/>
    </source>
</evidence>
<dbReference type="Gene3D" id="3.40.50.80">
    <property type="entry name" value="Nucleotide-binding domain of ferredoxin-NADP reductase (FNR) module"/>
    <property type="match status" value="1"/>
</dbReference>
<evidence type="ECO:0000259" key="11">
    <source>
        <dbReference type="PROSITE" id="PS51384"/>
    </source>
</evidence>
<keyword evidence="7 10" id="KW-1133">Transmembrane helix</keyword>